<gene>
    <name evidence="1" type="ORF">BYL167_LOCUS19495</name>
</gene>
<protein>
    <submittedName>
        <fullName evidence="1">Uncharacterized protein</fullName>
    </submittedName>
</protein>
<accession>A0A8S2QFW8</accession>
<evidence type="ECO:0000313" key="2">
    <source>
        <dbReference type="Proteomes" id="UP000681967"/>
    </source>
</evidence>
<proteinExistence type="predicted"/>
<dbReference type="EMBL" id="CAJOBH010008287">
    <property type="protein sequence ID" value="CAF4108840.1"/>
    <property type="molecule type" value="Genomic_DNA"/>
</dbReference>
<sequence length="180" mass="20232">KTMSSVKVIFSIAIILISLSNIYCVTDAEIYALQQTINHLSEAAKGKIYQSLSDNNNEGRLDSTHWCCNINPGVDATARTRQITFSVQRHARRKCGYSSCGVFGWSSCTRWCDEYWSELQYGVETYTTYEQRICPVANLVCCAGYITVVNHCFTYEEVLNNKDVLEILVAMGIPINPTMG</sequence>
<reference evidence="1" key="1">
    <citation type="submission" date="2021-02" db="EMBL/GenBank/DDBJ databases">
        <authorList>
            <person name="Nowell W R."/>
        </authorList>
    </citation>
    <scope>NUCLEOTIDE SEQUENCE</scope>
</reference>
<comment type="caution">
    <text evidence="1">The sequence shown here is derived from an EMBL/GenBank/DDBJ whole genome shotgun (WGS) entry which is preliminary data.</text>
</comment>
<evidence type="ECO:0000313" key="1">
    <source>
        <dbReference type="EMBL" id="CAF4108840.1"/>
    </source>
</evidence>
<feature type="non-terminal residue" evidence="1">
    <location>
        <position position="1"/>
    </location>
</feature>
<organism evidence="1 2">
    <name type="scientific">Rotaria magnacalcarata</name>
    <dbReference type="NCBI Taxonomy" id="392030"/>
    <lineage>
        <taxon>Eukaryota</taxon>
        <taxon>Metazoa</taxon>
        <taxon>Spiralia</taxon>
        <taxon>Gnathifera</taxon>
        <taxon>Rotifera</taxon>
        <taxon>Eurotatoria</taxon>
        <taxon>Bdelloidea</taxon>
        <taxon>Philodinida</taxon>
        <taxon>Philodinidae</taxon>
        <taxon>Rotaria</taxon>
    </lineage>
</organism>
<name>A0A8S2QFW8_9BILA</name>
<dbReference type="AlphaFoldDB" id="A0A8S2QFW8"/>
<dbReference type="Proteomes" id="UP000681967">
    <property type="component" value="Unassembled WGS sequence"/>
</dbReference>